<dbReference type="EMBL" id="JBHTGQ010000041">
    <property type="protein sequence ID" value="MFC7751336.1"/>
    <property type="molecule type" value="Genomic_DNA"/>
</dbReference>
<evidence type="ECO:0000313" key="2">
    <source>
        <dbReference type="Proteomes" id="UP001596528"/>
    </source>
</evidence>
<accession>A0ABW2V5E7</accession>
<dbReference type="RefSeq" id="WP_138788556.1">
    <property type="nucleotide sequence ID" value="NZ_JBHTGQ010000041.1"/>
</dbReference>
<comment type="caution">
    <text evidence="1">The sequence shown here is derived from an EMBL/GenBank/DDBJ whole genome shotgun (WGS) entry which is preliminary data.</text>
</comment>
<proteinExistence type="predicted"/>
<reference evidence="2" key="1">
    <citation type="journal article" date="2019" name="Int. J. Syst. Evol. Microbiol.">
        <title>The Global Catalogue of Microorganisms (GCM) 10K type strain sequencing project: providing services to taxonomists for standard genome sequencing and annotation.</title>
        <authorList>
            <consortium name="The Broad Institute Genomics Platform"/>
            <consortium name="The Broad Institute Genome Sequencing Center for Infectious Disease"/>
            <person name="Wu L."/>
            <person name="Ma J."/>
        </authorList>
    </citation>
    <scope>NUCLEOTIDE SEQUENCE [LARGE SCALE GENOMIC DNA]</scope>
    <source>
        <strain evidence="2">JCM 18657</strain>
    </source>
</reference>
<organism evidence="1 2">
    <name type="scientific">Paenibacillus thermoaerophilus</name>
    <dbReference type="NCBI Taxonomy" id="1215385"/>
    <lineage>
        <taxon>Bacteria</taxon>
        <taxon>Bacillati</taxon>
        <taxon>Bacillota</taxon>
        <taxon>Bacilli</taxon>
        <taxon>Bacillales</taxon>
        <taxon>Paenibacillaceae</taxon>
        <taxon>Paenibacillus</taxon>
    </lineage>
</organism>
<protein>
    <submittedName>
        <fullName evidence="1">Uncharacterized protein</fullName>
    </submittedName>
</protein>
<gene>
    <name evidence="1" type="ORF">ACFQWB_15560</name>
</gene>
<keyword evidence="2" id="KW-1185">Reference proteome</keyword>
<evidence type="ECO:0000313" key="1">
    <source>
        <dbReference type="EMBL" id="MFC7751336.1"/>
    </source>
</evidence>
<sequence length="81" mass="9851">MAQPNHKKHMIYKRDKWNMLTIEVQGSKLIAREISDQWGEETHEFRSRPALLNWAEQRFRKETFEGDEQERLQILEAIRQV</sequence>
<name>A0ABW2V5E7_9BACL</name>
<dbReference type="Proteomes" id="UP001596528">
    <property type="component" value="Unassembled WGS sequence"/>
</dbReference>